<dbReference type="GO" id="GO:0070063">
    <property type="term" value="F:RNA polymerase binding"/>
    <property type="evidence" value="ECO:0007669"/>
    <property type="project" value="InterPro"/>
</dbReference>
<evidence type="ECO:0000256" key="8">
    <source>
        <dbReference type="HAMAP-Rule" id="MF_00105"/>
    </source>
</evidence>
<dbReference type="FunFam" id="1.10.287.180:FF:000001">
    <property type="entry name" value="Transcription elongation factor GreA"/>
    <property type="match status" value="1"/>
</dbReference>
<dbReference type="InterPro" id="IPR022691">
    <property type="entry name" value="Tscrpt_elong_fac_GreA/B_N"/>
</dbReference>
<proteinExistence type="inferred from homology"/>
<organism evidence="12 13">
    <name type="scientific">Candidatus Yanofskybacteria bacterium RIFCSPHIGHO2_01_FULL_41_21</name>
    <dbReference type="NCBI Taxonomy" id="1802660"/>
    <lineage>
        <taxon>Bacteria</taxon>
        <taxon>Candidatus Yanofskyibacteriota</taxon>
    </lineage>
</organism>
<dbReference type="STRING" id="1802660.A2735_02025"/>
<dbReference type="InterPro" id="IPR036953">
    <property type="entry name" value="GreA/GreB_C_sf"/>
</dbReference>
<dbReference type="GO" id="GO:0006354">
    <property type="term" value="P:DNA-templated transcription elongation"/>
    <property type="evidence" value="ECO:0007669"/>
    <property type="project" value="TreeGrafter"/>
</dbReference>
<keyword evidence="4 8" id="KW-0238">DNA-binding</keyword>
<keyword evidence="5 8" id="KW-0804">Transcription</keyword>
<dbReference type="Pfam" id="PF03449">
    <property type="entry name" value="GreA_GreB_N"/>
    <property type="match status" value="1"/>
</dbReference>
<evidence type="ECO:0000313" key="12">
    <source>
        <dbReference type="EMBL" id="OGM97489.1"/>
    </source>
</evidence>
<dbReference type="InterPro" id="IPR023459">
    <property type="entry name" value="Tscrpt_elong_fac_GreA/B_fam"/>
</dbReference>
<dbReference type="HAMAP" id="MF_00105">
    <property type="entry name" value="GreA_GreB"/>
    <property type="match status" value="1"/>
</dbReference>
<evidence type="ECO:0000256" key="7">
    <source>
        <dbReference type="ARBA" id="ARBA00030776"/>
    </source>
</evidence>
<dbReference type="EMBL" id="MGJA01000012">
    <property type="protein sequence ID" value="OGM97489.1"/>
    <property type="molecule type" value="Genomic_DNA"/>
</dbReference>
<dbReference type="PANTHER" id="PTHR30437">
    <property type="entry name" value="TRANSCRIPTION ELONGATION FACTOR GREA"/>
    <property type="match status" value="1"/>
</dbReference>
<dbReference type="NCBIfam" id="NF001263">
    <property type="entry name" value="PRK00226.1-4"/>
    <property type="match status" value="1"/>
</dbReference>
<dbReference type="SUPFAM" id="SSF54534">
    <property type="entry name" value="FKBP-like"/>
    <property type="match status" value="1"/>
</dbReference>
<feature type="domain" description="Transcription elongation factor GreA/GreB C-terminal" evidence="10">
    <location>
        <begin position="82"/>
        <end position="153"/>
    </location>
</feature>
<dbReference type="InterPro" id="IPR028624">
    <property type="entry name" value="Tscrpt_elong_fac_GreA/B"/>
</dbReference>
<sequence>MSNQYFSKEGLEKLKNELLERTSVLRPEISKRIKEAKEQGDLSENAEFDAAKEAQSINEGRIEEIRQTIENAIIVSDGAKSGGVVVVGSNVKVESGKGSQQFVIVGVTESNPTAGFISNESPLGKAFLGHKKGDTVEVRTPRGIEQYKILEVK</sequence>
<dbReference type="PANTHER" id="PTHR30437:SF4">
    <property type="entry name" value="TRANSCRIPTION ELONGATION FACTOR GREA"/>
    <property type="match status" value="1"/>
</dbReference>
<keyword evidence="3 8" id="KW-0805">Transcription regulation</keyword>
<evidence type="ECO:0000313" key="13">
    <source>
        <dbReference type="Proteomes" id="UP000178520"/>
    </source>
</evidence>
<comment type="caution">
    <text evidence="12">The sequence shown here is derived from an EMBL/GenBank/DDBJ whole genome shotgun (WGS) entry which is preliminary data.</text>
</comment>
<evidence type="ECO:0000256" key="3">
    <source>
        <dbReference type="ARBA" id="ARBA00023015"/>
    </source>
</evidence>
<comment type="function">
    <text evidence="6 8 9">Necessary for efficient RNA polymerase transcription elongation past template-encoded arresting sites. The arresting sites in DNA have the property of trapping a certain fraction of elongating RNA polymerases that pass through, resulting in locked ternary complexes. Cleavage of the nascent transcript by cleavage factors such as GreA or GreB allows the resumption of elongation from the new 3'terminus. GreA releases sequences of 2 to 3 nucleotides.</text>
</comment>
<dbReference type="Gene3D" id="1.10.287.180">
    <property type="entry name" value="Transcription elongation factor, GreA/GreB, N-terminal domain"/>
    <property type="match status" value="1"/>
</dbReference>
<accession>A0A1F8EAX3</accession>
<evidence type="ECO:0000259" key="10">
    <source>
        <dbReference type="Pfam" id="PF01272"/>
    </source>
</evidence>
<evidence type="ECO:0000256" key="6">
    <source>
        <dbReference type="ARBA" id="ARBA00024916"/>
    </source>
</evidence>
<reference evidence="12 13" key="1">
    <citation type="journal article" date="2016" name="Nat. Commun.">
        <title>Thousands of microbial genomes shed light on interconnected biogeochemical processes in an aquifer system.</title>
        <authorList>
            <person name="Anantharaman K."/>
            <person name="Brown C.T."/>
            <person name="Hug L.A."/>
            <person name="Sharon I."/>
            <person name="Castelle C.J."/>
            <person name="Probst A.J."/>
            <person name="Thomas B.C."/>
            <person name="Singh A."/>
            <person name="Wilkins M.J."/>
            <person name="Karaoz U."/>
            <person name="Brodie E.L."/>
            <person name="Williams K.H."/>
            <person name="Hubbard S.S."/>
            <person name="Banfield J.F."/>
        </authorList>
    </citation>
    <scope>NUCLEOTIDE SEQUENCE [LARGE SCALE GENOMIC DNA]</scope>
</reference>
<gene>
    <name evidence="8" type="primary">greA</name>
    <name evidence="12" type="ORF">A2735_02025</name>
</gene>
<evidence type="ECO:0000256" key="5">
    <source>
        <dbReference type="ARBA" id="ARBA00023163"/>
    </source>
</evidence>
<evidence type="ECO:0000256" key="1">
    <source>
        <dbReference type="ARBA" id="ARBA00008213"/>
    </source>
</evidence>
<evidence type="ECO:0000256" key="2">
    <source>
        <dbReference type="ARBA" id="ARBA00013729"/>
    </source>
</evidence>
<dbReference type="Proteomes" id="UP000178520">
    <property type="component" value="Unassembled WGS sequence"/>
</dbReference>
<name>A0A1F8EAX3_9BACT</name>
<dbReference type="AlphaFoldDB" id="A0A1F8EAX3"/>
<dbReference type="InterPro" id="IPR006359">
    <property type="entry name" value="Tscrpt_elong_fac_GreA"/>
</dbReference>
<dbReference type="GO" id="GO:0003677">
    <property type="term" value="F:DNA binding"/>
    <property type="evidence" value="ECO:0007669"/>
    <property type="project" value="UniProtKB-UniRule"/>
</dbReference>
<dbReference type="Gene3D" id="3.10.50.30">
    <property type="entry name" value="Transcription elongation factor, GreA/GreB, C-terminal domain"/>
    <property type="match status" value="1"/>
</dbReference>
<evidence type="ECO:0000256" key="9">
    <source>
        <dbReference type="RuleBase" id="RU000556"/>
    </source>
</evidence>
<dbReference type="InterPro" id="IPR001437">
    <property type="entry name" value="Tscrpt_elong_fac_GreA/B_C"/>
</dbReference>
<dbReference type="PIRSF" id="PIRSF006092">
    <property type="entry name" value="GreA_GreB"/>
    <property type="match status" value="1"/>
</dbReference>
<dbReference type="NCBIfam" id="TIGR01462">
    <property type="entry name" value="greA"/>
    <property type="match status" value="1"/>
</dbReference>
<dbReference type="InterPro" id="IPR036805">
    <property type="entry name" value="Tscrpt_elong_fac_GreA/B_N_sf"/>
</dbReference>
<dbReference type="SUPFAM" id="SSF46557">
    <property type="entry name" value="GreA transcript cleavage protein, N-terminal domain"/>
    <property type="match status" value="1"/>
</dbReference>
<feature type="domain" description="Transcription elongation factor GreA/GreB N-terminal" evidence="11">
    <location>
        <begin position="5"/>
        <end position="74"/>
    </location>
</feature>
<dbReference type="GO" id="GO:0032784">
    <property type="term" value="P:regulation of DNA-templated transcription elongation"/>
    <property type="evidence" value="ECO:0007669"/>
    <property type="project" value="UniProtKB-UniRule"/>
</dbReference>
<comment type="similarity">
    <text evidence="1 8 9">Belongs to the GreA/GreB family.</text>
</comment>
<dbReference type="Pfam" id="PF01272">
    <property type="entry name" value="GreA_GreB"/>
    <property type="match status" value="1"/>
</dbReference>
<evidence type="ECO:0000256" key="4">
    <source>
        <dbReference type="ARBA" id="ARBA00023125"/>
    </source>
</evidence>
<evidence type="ECO:0000259" key="11">
    <source>
        <dbReference type="Pfam" id="PF03449"/>
    </source>
</evidence>
<protein>
    <recommendedName>
        <fullName evidence="2 8">Transcription elongation factor GreA</fullName>
    </recommendedName>
    <alternativeName>
        <fullName evidence="7 8">Transcript cleavage factor GreA</fullName>
    </alternativeName>
</protein>